<comment type="caution">
    <text evidence="2">The sequence shown here is derived from an EMBL/GenBank/DDBJ whole genome shotgun (WGS) entry which is preliminary data.</text>
</comment>
<dbReference type="Proteomes" id="UP000437970">
    <property type="component" value="Unassembled WGS sequence"/>
</dbReference>
<reference evidence="2 3" key="1">
    <citation type="submission" date="2019-10" db="EMBL/GenBank/DDBJ databases">
        <title>Evaluation of single-gene subtyping targets for Pseudomonas.</title>
        <authorList>
            <person name="Reichler S.J."/>
            <person name="Orsi R.H."/>
            <person name="Wiedmann M."/>
            <person name="Martin N.H."/>
            <person name="Murphy S.I."/>
        </authorList>
    </citation>
    <scope>NUCLEOTIDE SEQUENCE [LARGE SCALE GENOMIC DNA]</scope>
    <source>
        <strain evidence="2 3">FSL R10-1984</strain>
    </source>
</reference>
<evidence type="ECO:0000313" key="2">
    <source>
        <dbReference type="EMBL" id="MQU28750.1"/>
    </source>
</evidence>
<feature type="domain" description="PRTase-CE" evidence="1">
    <location>
        <begin position="41"/>
        <end position="282"/>
    </location>
</feature>
<proteinExistence type="predicted"/>
<dbReference type="Pfam" id="PF24390">
    <property type="entry name" value="PRTase-CE"/>
    <property type="match status" value="1"/>
</dbReference>
<accession>A0A7X1Y187</accession>
<dbReference type="EMBL" id="WIVW01000039">
    <property type="protein sequence ID" value="MQU28750.1"/>
    <property type="molecule type" value="Genomic_DNA"/>
</dbReference>
<dbReference type="InterPro" id="IPR056920">
    <property type="entry name" value="PRTase-CE"/>
</dbReference>
<dbReference type="RefSeq" id="WP_094991492.1">
    <property type="nucleotide sequence ID" value="NZ_WIVW01000039.1"/>
</dbReference>
<evidence type="ECO:0000259" key="1">
    <source>
        <dbReference type="Pfam" id="PF24390"/>
    </source>
</evidence>
<sequence length="284" mass="32619">MSLVATKVSADVLYDMFEIVEAQTWVRAYLDEFTDLWNICDHRSEQVFLKELIKEFVILDSNKERKAYRDLSAKITAWGLSPETTWIVAACNDKEIDGSVAAMQKLKNKLDPYDDWHLRMLPSIPSGVKHIQNGDLVVLFDDFIGSGGKLIQKAEWLTKNLSKNGVEDFTLYYMSVAGMRFGCDRIADETGREVFTAISLDRAISDKYEPKVADEYKLLMLGLEQKLHENYKKKKLKDYSFGFSQSEALYCVENDNCPNNVFPVFWWAKLKNGDSFKTLLRRAG</sequence>
<gene>
    <name evidence="2" type="ORF">GHO29_19980</name>
</gene>
<protein>
    <recommendedName>
        <fullName evidence="1">PRTase-CE domain-containing protein</fullName>
    </recommendedName>
</protein>
<name>A0A7X1Y187_9PSED</name>
<evidence type="ECO:0000313" key="3">
    <source>
        <dbReference type="Proteomes" id="UP000437970"/>
    </source>
</evidence>
<organism evidence="2 3">
    <name type="scientific">Pseudomonas helleri</name>
    <dbReference type="NCBI Taxonomy" id="1608996"/>
    <lineage>
        <taxon>Bacteria</taxon>
        <taxon>Pseudomonadati</taxon>
        <taxon>Pseudomonadota</taxon>
        <taxon>Gammaproteobacteria</taxon>
        <taxon>Pseudomonadales</taxon>
        <taxon>Pseudomonadaceae</taxon>
        <taxon>Pseudomonas</taxon>
    </lineage>
</organism>
<dbReference type="AlphaFoldDB" id="A0A7X1Y187"/>